<name>A0ABT9XLY6_9BACL</name>
<dbReference type="PROSITE" id="PS51379">
    <property type="entry name" value="4FE4S_FER_2"/>
    <property type="match status" value="1"/>
</dbReference>
<dbReference type="EC" id="1.17.99.6" evidence="10"/>
<dbReference type="PROSITE" id="PS00198">
    <property type="entry name" value="4FE4S_FER_1"/>
    <property type="match status" value="1"/>
</dbReference>
<keyword evidence="6 10" id="KW-0560">Oxidoreductase</keyword>
<evidence type="ECO:0000256" key="2">
    <source>
        <dbReference type="ARBA" id="ARBA00022490"/>
    </source>
</evidence>
<evidence type="ECO:0000256" key="5">
    <source>
        <dbReference type="ARBA" id="ARBA00022785"/>
    </source>
</evidence>
<feature type="domain" description="4Fe-4S ferredoxin-type" evidence="9">
    <location>
        <begin position="181"/>
        <end position="210"/>
    </location>
</feature>
<keyword evidence="4" id="KW-0479">Metal-binding</keyword>
<keyword evidence="10" id="KW-0808">Transferase</keyword>
<evidence type="ECO:0000256" key="8">
    <source>
        <dbReference type="ARBA" id="ARBA00023014"/>
    </source>
</evidence>
<dbReference type="InterPro" id="IPR017900">
    <property type="entry name" value="4Fe4S_Fe_S_CS"/>
</dbReference>
<proteinExistence type="predicted"/>
<dbReference type="NCBIfam" id="TIGR00276">
    <property type="entry name" value="tRNA epoxyqueuosine(34) reductase QueG"/>
    <property type="match status" value="1"/>
</dbReference>
<evidence type="ECO:0000313" key="10">
    <source>
        <dbReference type="EMBL" id="MDQ0190743.1"/>
    </source>
</evidence>
<keyword evidence="8" id="KW-0411">Iron-sulfur</keyword>
<keyword evidence="5" id="KW-0671">Queuosine biosynthesis</keyword>
<dbReference type="SMART" id="SM00567">
    <property type="entry name" value="EZ_HEAT"/>
    <property type="match status" value="2"/>
</dbReference>
<evidence type="ECO:0000256" key="1">
    <source>
        <dbReference type="ARBA" id="ARBA00022485"/>
    </source>
</evidence>
<dbReference type="InterPro" id="IPR011989">
    <property type="entry name" value="ARM-like"/>
</dbReference>
<dbReference type="Pfam" id="PF13484">
    <property type="entry name" value="Fer4_16"/>
    <property type="match status" value="1"/>
</dbReference>
<reference evidence="10 11" key="1">
    <citation type="submission" date="2023-07" db="EMBL/GenBank/DDBJ databases">
        <title>Genomic Encyclopedia of Type Strains, Phase IV (KMG-IV): sequencing the most valuable type-strain genomes for metagenomic binning, comparative biology and taxonomic classification.</title>
        <authorList>
            <person name="Goeker M."/>
        </authorList>
    </citation>
    <scope>NUCLEOTIDE SEQUENCE [LARGE SCALE GENOMIC DNA]</scope>
    <source>
        <strain evidence="10 11">DSM 4006</strain>
    </source>
</reference>
<dbReference type="PANTHER" id="PTHR30002">
    <property type="entry name" value="EPOXYQUEUOSINE REDUCTASE"/>
    <property type="match status" value="1"/>
</dbReference>
<evidence type="ECO:0000256" key="3">
    <source>
        <dbReference type="ARBA" id="ARBA00022694"/>
    </source>
</evidence>
<dbReference type="Proteomes" id="UP001232973">
    <property type="component" value="Unassembled WGS sequence"/>
</dbReference>
<keyword evidence="1" id="KW-0004">4Fe-4S</keyword>
<keyword evidence="2" id="KW-0963">Cytoplasm</keyword>
<dbReference type="GO" id="GO:0052693">
    <property type="term" value="F:epoxyqueuosine reductase activity"/>
    <property type="evidence" value="ECO:0007669"/>
    <property type="project" value="UniProtKB-EC"/>
</dbReference>
<sequence length="386" mass="42256">MTVVTLAQLRAMGEAIGAAAIGATPADPFPEMQPRLEAYRDRGLTGYEWAETSDRVDPRRWLPSAKSLISVAVAYLTPQAQATARRHPQGGLHGQVSVYSYGIDYHHDLRDRLHTLHGLLEEAVGHPVEAKAAVDTSPLVDRRVAERAGIGWVGKNCMLYVPPYGSFVFLGTLCVDIEIEPAPSEQASHCGTCTRCLEACPTGALLAPGVIDARQCLSYVTQMKGVIPKPYRTKLGRRVWGCDTCQWACPENHGVLYAQDPAYVPQGELAYPELIELLTLSNRAFQRKFGQTAMAWRGVRTLQRNALIALGNCGNPQAVPHILPFLRHEREELRISAAWALSRLQTAEGRAAVAAAYQEERSEAVREEMAWALDGTAAQHEAAKGV</sequence>
<dbReference type="Pfam" id="PF08331">
    <property type="entry name" value="QueG_DUF1730"/>
    <property type="match status" value="1"/>
</dbReference>
<evidence type="ECO:0000256" key="4">
    <source>
        <dbReference type="ARBA" id="ARBA00022723"/>
    </source>
</evidence>
<keyword evidence="7" id="KW-0408">Iron</keyword>
<dbReference type="InterPro" id="IPR013542">
    <property type="entry name" value="QueG_DUF1730"/>
</dbReference>
<dbReference type="Gene3D" id="1.25.10.10">
    <property type="entry name" value="Leucine-rich Repeat Variant"/>
    <property type="match status" value="1"/>
</dbReference>
<keyword evidence="3" id="KW-0819">tRNA processing</keyword>
<dbReference type="InterPro" id="IPR004453">
    <property type="entry name" value="QueG"/>
</dbReference>
<keyword evidence="11" id="KW-1185">Reference proteome</keyword>
<dbReference type="SUPFAM" id="SSF54862">
    <property type="entry name" value="4Fe-4S ferredoxins"/>
    <property type="match status" value="1"/>
</dbReference>
<evidence type="ECO:0000259" key="9">
    <source>
        <dbReference type="PROSITE" id="PS51379"/>
    </source>
</evidence>
<comment type="caution">
    <text evidence="10">The sequence shown here is derived from an EMBL/GenBank/DDBJ whole genome shotgun (WGS) entry which is preliminary data.</text>
</comment>
<keyword evidence="10" id="KW-0418">Kinase</keyword>
<dbReference type="EMBL" id="JAUSTP010000023">
    <property type="protein sequence ID" value="MDQ0190743.1"/>
    <property type="molecule type" value="Genomic_DNA"/>
</dbReference>
<protein>
    <submittedName>
        <fullName evidence="10">Epoxyqueuosine reductase</fullName>
        <ecNumber evidence="10">1.17.99.6</ecNumber>
    </submittedName>
</protein>
<dbReference type="InterPro" id="IPR017896">
    <property type="entry name" value="4Fe4S_Fe-S-bd"/>
</dbReference>
<dbReference type="GO" id="GO:0016301">
    <property type="term" value="F:kinase activity"/>
    <property type="evidence" value="ECO:0007669"/>
    <property type="project" value="UniProtKB-KW"/>
</dbReference>
<dbReference type="Gene3D" id="3.30.70.20">
    <property type="match status" value="1"/>
</dbReference>
<dbReference type="PANTHER" id="PTHR30002:SF4">
    <property type="entry name" value="EPOXYQUEUOSINE REDUCTASE"/>
    <property type="match status" value="1"/>
</dbReference>
<dbReference type="RefSeq" id="WP_274454484.1">
    <property type="nucleotide sequence ID" value="NZ_CP067097.1"/>
</dbReference>
<organism evidence="10 11">
    <name type="scientific">Alicyclobacillus cycloheptanicus</name>
    <dbReference type="NCBI Taxonomy" id="1457"/>
    <lineage>
        <taxon>Bacteria</taxon>
        <taxon>Bacillati</taxon>
        <taxon>Bacillota</taxon>
        <taxon>Bacilli</taxon>
        <taxon>Bacillales</taxon>
        <taxon>Alicyclobacillaceae</taxon>
        <taxon>Alicyclobacillus</taxon>
    </lineage>
</organism>
<evidence type="ECO:0000256" key="6">
    <source>
        <dbReference type="ARBA" id="ARBA00023002"/>
    </source>
</evidence>
<dbReference type="SUPFAM" id="SSF48371">
    <property type="entry name" value="ARM repeat"/>
    <property type="match status" value="1"/>
</dbReference>
<dbReference type="InterPro" id="IPR016024">
    <property type="entry name" value="ARM-type_fold"/>
</dbReference>
<evidence type="ECO:0000256" key="7">
    <source>
        <dbReference type="ARBA" id="ARBA00023004"/>
    </source>
</evidence>
<dbReference type="Pfam" id="PF13646">
    <property type="entry name" value="HEAT_2"/>
    <property type="match status" value="1"/>
</dbReference>
<accession>A0ABT9XLY6</accession>
<gene>
    <name evidence="10" type="ORF">J2S03_002610</name>
</gene>
<dbReference type="InterPro" id="IPR004155">
    <property type="entry name" value="PBS_lyase_HEAT"/>
</dbReference>
<evidence type="ECO:0000313" key="11">
    <source>
        <dbReference type="Proteomes" id="UP001232973"/>
    </source>
</evidence>